<feature type="transmembrane region" description="Helical" evidence="6">
    <location>
        <begin position="152"/>
        <end position="171"/>
    </location>
</feature>
<keyword evidence="5 6" id="KW-0472">Membrane</keyword>
<organism evidence="7 8">
    <name type="scientific">Deinococcus aetherius</name>
    <dbReference type="NCBI Taxonomy" id="200252"/>
    <lineage>
        <taxon>Bacteria</taxon>
        <taxon>Thermotogati</taxon>
        <taxon>Deinococcota</taxon>
        <taxon>Deinococci</taxon>
        <taxon>Deinococcales</taxon>
        <taxon>Deinococcaceae</taxon>
        <taxon>Deinococcus</taxon>
    </lineage>
</organism>
<proteinExistence type="predicted"/>
<gene>
    <name evidence="7" type="primary">rhtC</name>
    <name evidence="7" type="ORF">DAETH_13580</name>
</gene>
<protein>
    <submittedName>
        <fullName evidence="7">Threonine export protein RhtC</fullName>
    </submittedName>
</protein>
<evidence type="ECO:0000256" key="1">
    <source>
        <dbReference type="ARBA" id="ARBA00004651"/>
    </source>
</evidence>
<evidence type="ECO:0000256" key="5">
    <source>
        <dbReference type="ARBA" id="ARBA00023136"/>
    </source>
</evidence>
<accession>A0ABN6RET3</accession>
<evidence type="ECO:0000256" key="2">
    <source>
        <dbReference type="ARBA" id="ARBA00022475"/>
    </source>
</evidence>
<evidence type="ECO:0000313" key="7">
    <source>
        <dbReference type="EMBL" id="BDP41389.1"/>
    </source>
</evidence>
<dbReference type="PANTHER" id="PTHR30086:SF19">
    <property type="entry name" value="THREONINE EFFLUX PROTEIN"/>
    <property type="match status" value="1"/>
</dbReference>
<reference evidence="7" key="1">
    <citation type="submission" date="2022-07" db="EMBL/GenBank/DDBJ databases">
        <title>Complete Genome Sequence of the Radioresistant Bacterium Deinococcus aetherius ST0316, Isolated from the Air Dust collected in Lower Stratosphere above Japan.</title>
        <authorList>
            <person name="Satoh K."/>
            <person name="Hagiwara K."/>
            <person name="Katsumata K."/>
            <person name="Kubo A."/>
            <person name="Yokobori S."/>
            <person name="Yamagishi A."/>
            <person name="Oono Y."/>
            <person name="Narumi I."/>
        </authorList>
    </citation>
    <scope>NUCLEOTIDE SEQUENCE</scope>
    <source>
        <strain evidence="7">ST0316</strain>
    </source>
</reference>
<sequence>MNVLATLFVMHLLAIMTPGPDSLLVARTAASTSRRAAPFAAFGITVGNMLWAGLALGGLHLMFERVVWLQTALKVLGGASLVYLGVQRWRASLAGARGDEPHVAARVPTTDLVAFRTGFLTNVANVKAVVYFSGIFVTFLMPTTASMKTAMFVMVLLEAAAFFSVMALLSLPGPQRAYRRATAWIDRTAGAVFAAFGVRLLLSSRTH</sequence>
<feature type="transmembrane region" description="Helical" evidence="6">
    <location>
        <begin position="119"/>
        <end position="140"/>
    </location>
</feature>
<dbReference type="EMBL" id="AP026560">
    <property type="protein sequence ID" value="BDP41389.1"/>
    <property type="molecule type" value="Genomic_DNA"/>
</dbReference>
<evidence type="ECO:0000256" key="3">
    <source>
        <dbReference type="ARBA" id="ARBA00022692"/>
    </source>
</evidence>
<keyword evidence="4 6" id="KW-1133">Transmembrane helix</keyword>
<dbReference type="Proteomes" id="UP001064971">
    <property type="component" value="Chromosome"/>
</dbReference>
<keyword evidence="8" id="KW-1185">Reference proteome</keyword>
<dbReference type="PANTHER" id="PTHR30086">
    <property type="entry name" value="ARGININE EXPORTER PROTEIN ARGO"/>
    <property type="match status" value="1"/>
</dbReference>
<dbReference type="Pfam" id="PF01810">
    <property type="entry name" value="LysE"/>
    <property type="match status" value="1"/>
</dbReference>
<evidence type="ECO:0000256" key="6">
    <source>
        <dbReference type="SAM" id="Phobius"/>
    </source>
</evidence>
<feature type="transmembrane region" description="Helical" evidence="6">
    <location>
        <begin position="66"/>
        <end position="86"/>
    </location>
</feature>
<evidence type="ECO:0000313" key="8">
    <source>
        <dbReference type="Proteomes" id="UP001064971"/>
    </source>
</evidence>
<keyword evidence="3 6" id="KW-0812">Transmembrane</keyword>
<dbReference type="RefSeq" id="WP_264777160.1">
    <property type="nucleotide sequence ID" value="NZ_AP026560.1"/>
</dbReference>
<name>A0ABN6RET3_9DEIO</name>
<dbReference type="InterPro" id="IPR001123">
    <property type="entry name" value="LeuE-type"/>
</dbReference>
<feature type="transmembrane region" description="Helical" evidence="6">
    <location>
        <begin position="36"/>
        <end position="59"/>
    </location>
</feature>
<evidence type="ECO:0000256" key="4">
    <source>
        <dbReference type="ARBA" id="ARBA00022989"/>
    </source>
</evidence>
<keyword evidence="2" id="KW-1003">Cell membrane</keyword>
<comment type="subcellular location">
    <subcellularLocation>
        <location evidence="1">Cell membrane</location>
        <topology evidence="1">Multi-pass membrane protein</topology>
    </subcellularLocation>
</comment>